<reference evidence="1 2" key="1">
    <citation type="journal article" date="2022" name="Front. Cell. Infect. Microbiol.">
        <title>The Genomes of Two Strains of Taenia crassiceps the Animal Model for the Study of Human Cysticercosis.</title>
        <authorList>
            <person name="Bobes R.J."/>
            <person name="Estrada K."/>
            <person name="Rios-Valencia D.G."/>
            <person name="Calderon-Gallegos A."/>
            <person name="de la Torre P."/>
            <person name="Carrero J.C."/>
            <person name="Sanchez-Flores A."/>
            <person name="Laclette J.P."/>
        </authorList>
    </citation>
    <scope>NUCLEOTIDE SEQUENCE [LARGE SCALE GENOMIC DNA]</scope>
    <source>
        <strain evidence="1">WFUcys</strain>
    </source>
</reference>
<dbReference type="EMBL" id="JAKROA010000003">
    <property type="protein sequence ID" value="KAL5108735.1"/>
    <property type="molecule type" value="Genomic_DNA"/>
</dbReference>
<evidence type="ECO:0000313" key="2">
    <source>
        <dbReference type="Proteomes" id="UP001651158"/>
    </source>
</evidence>
<protein>
    <recommendedName>
        <fullName evidence="3">FAR1 domain-containing protein</fullName>
    </recommendedName>
</protein>
<evidence type="ECO:0008006" key="3">
    <source>
        <dbReference type="Google" id="ProtNLM"/>
    </source>
</evidence>
<dbReference type="PANTHER" id="PTHR31569:SF4">
    <property type="entry name" value="SWIM-TYPE DOMAIN-CONTAINING PROTEIN"/>
    <property type="match status" value="1"/>
</dbReference>
<accession>A0ABR4QGM5</accession>
<keyword evidence="2" id="KW-1185">Reference proteome</keyword>
<evidence type="ECO:0000313" key="1">
    <source>
        <dbReference type="EMBL" id="KAL5108735.1"/>
    </source>
</evidence>
<sequence>MALSIPQPCPFHPFCVTIRACQNFRRQALLLDHCICRERELSIRFNTSASRILSSEHDCSSYMELCVADNRLKITSYDMLHQSLSSLRPGTANNCEMSQEIDEADNYGMSGYNLTSAFLNFFNSTVFATLAELSDKLRQFESVSALYVKLNSKRFPEGHPMRDSMVYSNIKYVCYHYGTRVSSATKRKNQRSQICISYSNGYLRIVSFDMRHNHPVTSESAQLYPRNRRLDKHEQEAVDELLRLPYDNSLVLDIIKICTKTDLKNMRSRLKKTTSGNQLPFIGEEKHRVDREEQLNSTLQEIRDIAEICNDDLFMQNMSALKCVVTAWKQGKVAIISEAGEGTGPNSSYQSVFPDDANEILIGYNSPSPYLMSNDTQ</sequence>
<gene>
    <name evidence="1" type="ORF">TcWFU_003485</name>
</gene>
<dbReference type="Proteomes" id="UP001651158">
    <property type="component" value="Unassembled WGS sequence"/>
</dbReference>
<proteinExistence type="predicted"/>
<dbReference type="PANTHER" id="PTHR31569">
    <property type="entry name" value="SWIM-TYPE DOMAIN-CONTAINING PROTEIN"/>
    <property type="match status" value="1"/>
</dbReference>
<organism evidence="1 2">
    <name type="scientific">Taenia crassiceps</name>
    <dbReference type="NCBI Taxonomy" id="6207"/>
    <lineage>
        <taxon>Eukaryota</taxon>
        <taxon>Metazoa</taxon>
        <taxon>Spiralia</taxon>
        <taxon>Lophotrochozoa</taxon>
        <taxon>Platyhelminthes</taxon>
        <taxon>Cestoda</taxon>
        <taxon>Eucestoda</taxon>
        <taxon>Cyclophyllidea</taxon>
        <taxon>Taeniidae</taxon>
        <taxon>Taenia</taxon>
    </lineage>
</organism>
<comment type="caution">
    <text evidence="1">The sequence shown here is derived from an EMBL/GenBank/DDBJ whole genome shotgun (WGS) entry which is preliminary data.</text>
</comment>
<dbReference type="InterPro" id="IPR052579">
    <property type="entry name" value="Zinc_finger_SWIM"/>
</dbReference>
<name>A0ABR4QGM5_9CEST</name>